<accession>A0AA38KEC5</accession>
<dbReference type="Proteomes" id="UP001163798">
    <property type="component" value="Unassembled WGS sequence"/>
</dbReference>
<keyword evidence="4" id="KW-1185">Reference proteome</keyword>
<sequence length="184" mass="19943">MQFQLSAVFFFSHIIMLVAASPIPIASSVVARLPEPVDSPLAPMDVEARALEFIADSPLAPLDAEARGLSESTANVDPPLDVEFRTLEAPLTRLPLRNRRSEDVGVGPVSNTVTYSSLEVRSSKDVDFFGLAPPPNYILDWDKSPSCADMEMKDGQAHLSEPLLPSSSSVSLESRFTEIKSSPD</sequence>
<comment type="caution">
    <text evidence="3">The sequence shown here is derived from an EMBL/GenBank/DDBJ whole genome shotgun (WGS) entry which is preliminary data.</text>
</comment>
<evidence type="ECO:0000256" key="1">
    <source>
        <dbReference type="SAM" id="MobiDB-lite"/>
    </source>
</evidence>
<evidence type="ECO:0000256" key="2">
    <source>
        <dbReference type="SAM" id="SignalP"/>
    </source>
</evidence>
<protein>
    <submittedName>
        <fullName evidence="3">Uncharacterized protein</fullName>
    </submittedName>
</protein>
<feature type="compositionally biased region" description="Low complexity" evidence="1">
    <location>
        <begin position="159"/>
        <end position="174"/>
    </location>
</feature>
<dbReference type="AlphaFoldDB" id="A0AA38KEC5"/>
<name>A0AA38KEC5_9AGAR</name>
<keyword evidence="2" id="KW-0732">Signal</keyword>
<proteinExistence type="predicted"/>
<evidence type="ECO:0000313" key="4">
    <source>
        <dbReference type="Proteomes" id="UP001163798"/>
    </source>
</evidence>
<feature type="signal peptide" evidence="2">
    <location>
        <begin position="1"/>
        <end position="20"/>
    </location>
</feature>
<feature type="compositionally biased region" description="Basic and acidic residues" evidence="1">
    <location>
        <begin position="175"/>
        <end position="184"/>
    </location>
</feature>
<dbReference type="EMBL" id="MU793352">
    <property type="protein sequence ID" value="KAJ3785143.1"/>
    <property type="molecule type" value="Genomic_DNA"/>
</dbReference>
<reference evidence="3" key="1">
    <citation type="submission" date="2022-08" db="EMBL/GenBank/DDBJ databases">
        <authorList>
            <consortium name="DOE Joint Genome Institute"/>
            <person name="Min B."/>
            <person name="Riley R."/>
            <person name="Sierra-Patev S."/>
            <person name="Naranjo-Ortiz M."/>
            <person name="Looney B."/>
            <person name="Konkel Z."/>
            <person name="Slot J.C."/>
            <person name="Sakamoto Y."/>
            <person name="Steenwyk J.L."/>
            <person name="Rokas A."/>
            <person name="Carro J."/>
            <person name="Camarero S."/>
            <person name="Ferreira P."/>
            <person name="Molpeceres G."/>
            <person name="Ruiz-Duenas F.J."/>
            <person name="Serrano A."/>
            <person name="Henrissat B."/>
            <person name="Drula E."/>
            <person name="Hughes K.W."/>
            <person name="Mata J.L."/>
            <person name="Ishikawa N.K."/>
            <person name="Vargas-Isla R."/>
            <person name="Ushijima S."/>
            <person name="Smith C.A."/>
            <person name="Ahrendt S."/>
            <person name="Andreopoulos W."/>
            <person name="He G."/>
            <person name="Labutti K."/>
            <person name="Lipzen A."/>
            <person name="Ng V."/>
            <person name="Sandor L."/>
            <person name="Barry K."/>
            <person name="Martinez A.T."/>
            <person name="Xiao Y."/>
            <person name="Gibbons J.G."/>
            <person name="Terashima K."/>
            <person name="Hibbett D.S."/>
            <person name="Grigoriev I.V."/>
        </authorList>
    </citation>
    <scope>NUCLEOTIDE SEQUENCE</scope>
    <source>
        <strain evidence="3">TFB10291</strain>
    </source>
</reference>
<organism evidence="3 4">
    <name type="scientific">Lentinula aff. detonsa</name>
    <dbReference type="NCBI Taxonomy" id="2804958"/>
    <lineage>
        <taxon>Eukaryota</taxon>
        <taxon>Fungi</taxon>
        <taxon>Dikarya</taxon>
        <taxon>Basidiomycota</taxon>
        <taxon>Agaricomycotina</taxon>
        <taxon>Agaricomycetes</taxon>
        <taxon>Agaricomycetidae</taxon>
        <taxon>Agaricales</taxon>
        <taxon>Marasmiineae</taxon>
        <taxon>Omphalotaceae</taxon>
        <taxon>Lentinula</taxon>
    </lineage>
</organism>
<feature type="region of interest" description="Disordered" evidence="1">
    <location>
        <begin position="152"/>
        <end position="184"/>
    </location>
</feature>
<feature type="chain" id="PRO_5041232529" evidence="2">
    <location>
        <begin position="21"/>
        <end position="184"/>
    </location>
</feature>
<gene>
    <name evidence="3" type="ORF">GGU10DRAFT_333378</name>
</gene>
<evidence type="ECO:0000313" key="3">
    <source>
        <dbReference type="EMBL" id="KAJ3785143.1"/>
    </source>
</evidence>